<dbReference type="Pfam" id="PF00107">
    <property type="entry name" value="ADH_zinc_N"/>
    <property type="match status" value="1"/>
</dbReference>
<dbReference type="InterPro" id="IPR013149">
    <property type="entry name" value="ADH-like_C"/>
</dbReference>
<dbReference type="InterPro" id="IPR013154">
    <property type="entry name" value="ADH-like_N"/>
</dbReference>
<dbReference type="InterPro" id="IPR014189">
    <property type="entry name" value="Quinone_OxRdtase_PIG3"/>
</dbReference>
<name>A0A1I2HTP1_9BACT</name>
<dbReference type="Gene3D" id="3.40.50.720">
    <property type="entry name" value="NAD(P)-binding Rossmann-like Domain"/>
    <property type="match status" value="1"/>
</dbReference>
<accession>A0A1I2HTP1</accession>
<dbReference type="GO" id="GO:0070402">
    <property type="term" value="F:NADPH binding"/>
    <property type="evidence" value="ECO:0007669"/>
    <property type="project" value="TreeGrafter"/>
</dbReference>
<protein>
    <submittedName>
        <fullName evidence="4">Putative NAD(P)H quinone oxidoreductase, PIG3 family</fullName>
    </submittedName>
</protein>
<dbReference type="EMBL" id="FONY01000026">
    <property type="protein sequence ID" value="SFF32700.1"/>
    <property type="molecule type" value="Genomic_DNA"/>
</dbReference>
<keyword evidence="2" id="KW-0560">Oxidoreductase</keyword>
<dbReference type="GO" id="GO:0016651">
    <property type="term" value="F:oxidoreductase activity, acting on NAD(P)H"/>
    <property type="evidence" value="ECO:0007669"/>
    <property type="project" value="TreeGrafter"/>
</dbReference>
<dbReference type="InterPro" id="IPR011032">
    <property type="entry name" value="GroES-like_sf"/>
</dbReference>
<evidence type="ECO:0000313" key="4">
    <source>
        <dbReference type="EMBL" id="SFF32700.1"/>
    </source>
</evidence>
<reference evidence="4 5" key="1">
    <citation type="submission" date="2016-10" db="EMBL/GenBank/DDBJ databases">
        <authorList>
            <person name="de Groot N.N."/>
        </authorList>
    </citation>
    <scope>NUCLEOTIDE SEQUENCE [LARGE SCALE GENOMIC DNA]</scope>
    <source>
        <strain>GEY</strain>
        <strain evidence="5">DSM 9560</strain>
    </source>
</reference>
<dbReference type="AlphaFoldDB" id="A0A1I2HTP1"/>
<sequence>MKAVLIEKFGSAENLKIGNWETPQLQEYEVLVKVYATALNRADLLQREGKYPPPTGASPVLGLEISGEVVALGVEVSRWKIGDKVFGLVPGGGYAQYAKIHEDMAIEIPENMTFETAAAIPEVFLTAYQALIWLAKLQPQETLLIHAGASGVGTAAIQIAKEMGAEVFVTASTTKHALCLELGAEAVIDYKNQDFEQEIAQLTHGQGVNVIIDFLAASYFQKNINSLSMDGRLVLLALLGGSEVSQVNLAKILMKRLQVIGSTLRSRSLDYQIRLTQEFWQFAAANFLTGKFKPIIDSIFEWEKVQEAHRYMESNQNAGKIVLKIR</sequence>
<evidence type="ECO:0000256" key="1">
    <source>
        <dbReference type="ARBA" id="ARBA00022857"/>
    </source>
</evidence>
<dbReference type="InterPro" id="IPR036291">
    <property type="entry name" value="NAD(P)-bd_dom_sf"/>
</dbReference>
<dbReference type="SUPFAM" id="SSF50129">
    <property type="entry name" value="GroES-like"/>
    <property type="match status" value="1"/>
</dbReference>
<keyword evidence="1" id="KW-0521">NADP</keyword>
<dbReference type="CDD" id="cd05276">
    <property type="entry name" value="p53_inducible_oxidoreductase"/>
    <property type="match status" value="1"/>
</dbReference>
<organism evidence="4 5">
    <name type="scientific">Thermoflexibacter ruber</name>
    <dbReference type="NCBI Taxonomy" id="1003"/>
    <lineage>
        <taxon>Bacteria</taxon>
        <taxon>Pseudomonadati</taxon>
        <taxon>Bacteroidota</taxon>
        <taxon>Cytophagia</taxon>
        <taxon>Cytophagales</taxon>
        <taxon>Thermoflexibacteraceae</taxon>
        <taxon>Thermoflexibacter</taxon>
    </lineage>
</organism>
<gene>
    <name evidence="4" type="ORF">SAMN04488541_102613</name>
</gene>
<keyword evidence="5" id="KW-1185">Reference proteome</keyword>
<evidence type="ECO:0000259" key="3">
    <source>
        <dbReference type="SMART" id="SM00829"/>
    </source>
</evidence>
<dbReference type="SMART" id="SM00829">
    <property type="entry name" value="PKS_ER"/>
    <property type="match status" value="1"/>
</dbReference>
<dbReference type="InterPro" id="IPR020843">
    <property type="entry name" value="ER"/>
</dbReference>
<dbReference type="Gene3D" id="3.90.180.10">
    <property type="entry name" value="Medium-chain alcohol dehydrogenases, catalytic domain"/>
    <property type="match status" value="1"/>
</dbReference>
<dbReference type="STRING" id="1003.SAMN04488541_102613"/>
<evidence type="ECO:0000313" key="5">
    <source>
        <dbReference type="Proteomes" id="UP000199513"/>
    </source>
</evidence>
<dbReference type="Pfam" id="PF08240">
    <property type="entry name" value="ADH_N"/>
    <property type="match status" value="1"/>
</dbReference>
<dbReference type="Proteomes" id="UP000199513">
    <property type="component" value="Unassembled WGS sequence"/>
</dbReference>
<dbReference type="PANTHER" id="PTHR48106">
    <property type="entry name" value="QUINONE OXIDOREDUCTASE PIG3-RELATED"/>
    <property type="match status" value="1"/>
</dbReference>
<dbReference type="SUPFAM" id="SSF51735">
    <property type="entry name" value="NAD(P)-binding Rossmann-fold domains"/>
    <property type="match status" value="1"/>
</dbReference>
<dbReference type="PANTHER" id="PTHR48106:SF18">
    <property type="entry name" value="QUINONE OXIDOREDUCTASE PIG3"/>
    <property type="match status" value="1"/>
</dbReference>
<dbReference type="NCBIfam" id="TIGR02824">
    <property type="entry name" value="quinone_pig3"/>
    <property type="match status" value="1"/>
</dbReference>
<dbReference type="OrthoDB" id="648910at2"/>
<evidence type="ECO:0000256" key="2">
    <source>
        <dbReference type="ARBA" id="ARBA00023002"/>
    </source>
</evidence>
<dbReference type="RefSeq" id="WP_091547933.1">
    <property type="nucleotide sequence ID" value="NZ_FONY01000026.1"/>
</dbReference>
<feature type="domain" description="Enoyl reductase (ER)" evidence="3">
    <location>
        <begin position="10"/>
        <end position="323"/>
    </location>
</feature>
<proteinExistence type="predicted"/>